<evidence type="ECO:0000313" key="4">
    <source>
        <dbReference type="Proteomes" id="UP000292927"/>
    </source>
</evidence>
<protein>
    <submittedName>
        <fullName evidence="3">Phosphotransferase family enzyme</fullName>
    </submittedName>
</protein>
<comment type="caution">
    <text evidence="3">The sequence shown here is derived from an EMBL/GenBank/DDBJ whole genome shotgun (WGS) entry which is preliminary data.</text>
</comment>
<comment type="similarity">
    <text evidence="1">Belongs to the pseudomonas-type ThrB family.</text>
</comment>
<dbReference type="PANTHER" id="PTHR21064">
    <property type="entry name" value="AMINOGLYCOSIDE PHOSPHOTRANSFERASE DOMAIN-CONTAINING PROTEIN-RELATED"/>
    <property type="match status" value="1"/>
</dbReference>
<gene>
    <name evidence="3" type="ORF">EV209_2281</name>
</gene>
<feature type="domain" description="Aminoglycoside phosphotransferase" evidence="2">
    <location>
        <begin position="30"/>
        <end position="243"/>
    </location>
</feature>
<name>A0A4V2F5Y5_9FIRM</name>
<proteinExistence type="inferred from homology"/>
<dbReference type="SUPFAM" id="SSF56112">
    <property type="entry name" value="Protein kinase-like (PK-like)"/>
    <property type="match status" value="1"/>
</dbReference>
<keyword evidence="4" id="KW-1185">Reference proteome</keyword>
<organism evidence="3 4">
    <name type="scientific">Cuneatibacter caecimuris</name>
    <dbReference type="NCBI Taxonomy" id="1796618"/>
    <lineage>
        <taxon>Bacteria</taxon>
        <taxon>Bacillati</taxon>
        <taxon>Bacillota</taxon>
        <taxon>Clostridia</taxon>
        <taxon>Lachnospirales</taxon>
        <taxon>Lachnospiraceae</taxon>
        <taxon>Cuneatibacter</taxon>
    </lineage>
</organism>
<sequence length="339" mass="39687">MDIEIQLVMRKAEQLYNIKLLHRIHMGGSGNIIFAAESGQRPYILRVSKGGGSSLAHIDFELNWVEYLSLRMEGIVQPIRSVNNRLYEVIESDGGAYVLCLMKKAEGKLVDCNNPAEFNEVLFSNLGALMGRIHKLTADYEGNRPCPEFQWNGPYFWRRDIAIPDELVRQGEKRFLKEINALPAAKENYGIIHFDIHTDNFFMKNTKITLFDFFDCQYNWYAADIASAMFFMVQRGAGPLKHLSEKERTAFAESYLISYLQGYLQSNYISKYWICTIDLFMKYQMVDEYVAASNYWPEEDTHLQQRYLDWHRERIAHNQPYVYIDYDNVLDRLPKVPFI</sequence>
<accession>A0A4V2F5Y5</accession>
<dbReference type="RefSeq" id="WP_130435551.1">
    <property type="nucleotide sequence ID" value="NZ_SGXF01000004.1"/>
</dbReference>
<dbReference type="InterPro" id="IPR002575">
    <property type="entry name" value="Aminoglycoside_PTrfase"/>
</dbReference>
<keyword evidence="3" id="KW-0808">Transferase</keyword>
<dbReference type="Gene3D" id="3.90.1200.10">
    <property type="match status" value="1"/>
</dbReference>
<dbReference type="EMBL" id="SGXF01000004">
    <property type="protein sequence ID" value="RZS94439.1"/>
    <property type="molecule type" value="Genomic_DNA"/>
</dbReference>
<evidence type="ECO:0000256" key="1">
    <source>
        <dbReference type="ARBA" id="ARBA00038240"/>
    </source>
</evidence>
<dbReference type="OrthoDB" id="4030632at2"/>
<dbReference type="Proteomes" id="UP000292927">
    <property type="component" value="Unassembled WGS sequence"/>
</dbReference>
<evidence type="ECO:0000259" key="2">
    <source>
        <dbReference type="Pfam" id="PF01636"/>
    </source>
</evidence>
<dbReference type="InterPro" id="IPR011009">
    <property type="entry name" value="Kinase-like_dom_sf"/>
</dbReference>
<dbReference type="PANTHER" id="PTHR21064:SF6">
    <property type="entry name" value="AMINOGLYCOSIDE PHOSPHOTRANSFERASE DOMAIN-CONTAINING PROTEIN"/>
    <property type="match status" value="1"/>
</dbReference>
<dbReference type="Pfam" id="PF01636">
    <property type="entry name" value="APH"/>
    <property type="match status" value="1"/>
</dbReference>
<evidence type="ECO:0000313" key="3">
    <source>
        <dbReference type="EMBL" id="RZS94439.1"/>
    </source>
</evidence>
<dbReference type="GO" id="GO:0004413">
    <property type="term" value="F:homoserine kinase activity"/>
    <property type="evidence" value="ECO:0007669"/>
    <property type="project" value="TreeGrafter"/>
</dbReference>
<dbReference type="AlphaFoldDB" id="A0A4V2F5Y5"/>
<dbReference type="GO" id="GO:0009088">
    <property type="term" value="P:threonine biosynthetic process"/>
    <property type="evidence" value="ECO:0007669"/>
    <property type="project" value="TreeGrafter"/>
</dbReference>
<reference evidence="3 4" key="1">
    <citation type="submission" date="2019-02" db="EMBL/GenBank/DDBJ databases">
        <title>Genomic Encyclopedia of Type Strains, Phase IV (KMG-IV): sequencing the most valuable type-strain genomes for metagenomic binning, comparative biology and taxonomic classification.</title>
        <authorList>
            <person name="Goeker M."/>
        </authorList>
    </citation>
    <scope>NUCLEOTIDE SEQUENCE [LARGE SCALE GENOMIC DNA]</scope>
    <source>
        <strain evidence="3 4">DSM 29486</strain>
    </source>
</reference>
<dbReference type="InterPro" id="IPR050249">
    <property type="entry name" value="Pseudomonas-type_ThrB"/>
</dbReference>